<dbReference type="PROSITE" id="PS51257">
    <property type="entry name" value="PROKAR_LIPOPROTEIN"/>
    <property type="match status" value="1"/>
</dbReference>
<evidence type="ECO:0000313" key="7">
    <source>
        <dbReference type="Proteomes" id="UP000199440"/>
    </source>
</evidence>
<evidence type="ECO:0000256" key="3">
    <source>
        <dbReference type="ARBA" id="ARBA00023004"/>
    </source>
</evidence>
<feature type="domain" description="Cytochrome c" evidence="5">
    <location>
        <begin position="891"/>
        <end position="1024"/>
    </location>
</feature>
<dbReference type="NCBIfam" id="TIGR02604">
    <property type="entry name" value="Piru_Ver_Nterm"/>
    <property type="match status" value="1"/>
</dbReference>
<dbReference type="InterPro" id="IPR036909">
    <property type="entry name" value="Cyt_c-like_dom_sf"/>
</dbReference>
<sequence length="1024" mass="113316">MNFIRSHSFSFLFVFLSLMITSSCKQKNQLPPFSPKDAISTFQLPEGYRIELVASEPLINDPVEVAFDEDGKMYVVQMDDYPSEDMKDYPENADPKSKIMLLEDKDGDGFYETGTVFASGLEYANGVMPWKDGVLVTSAPDIFFLKDTDGDGKADVKKVMLSGFAVTNPQLRMGSLRYGLDNWIYGAYSRAGGGKWREEFKGKGSPLNFPEKPHLDLPQMFPGTNFRFQPDEYKLEPSGGMSQFGLSFDASWNQFTVWNNVHIRHVAINDNYLVNNPFLSVNSTMAKISDHGNASSVQAITKNMLNLHESEMGHFTSACGICKYTGNLFKGKYAKASFVCEPVSNLVHADILTPSGATFKAERAEEEKEFLASTDSWFRPVNLTVGPDGALYVVDFYRKLVEHPDWLAMADSTGFYTHAGAIKESDFLEGNDRGRIYRIVPKDFKAENNKKPELSKMGSKGLVASLNNPNMWWRMNAQRLLVNRKDAADLSLIKDILSEDISPEGTINSLWTLEGLGALSDTLLKKAFQHASPLVRRQAVLLSENRLGDKNIFDSVLSASSDSDPLVQFQVALTLSNIAKPNSAIFQAQNRIISTHINDEWFQTAVLLGASENTIQWYEAFKNFEVKVDSQKVDKQEFLRKISSIIGVKYNANEMSSLVKIISAVKDTGIVVSSLHGMIAGMKRNTNKVKLTPDGQHELISIISDKSPKVREAAIELASRIQLKPSDELTSIFNTAKSIVLDGSQPLENRILAIKLIGLDTRGDSFTLLEKMLGPNEHSDIELAAVNVLLRNQQDTATNLLLNKWNLLNPKIHDAVETGFLARSARLKSLMTAIESGKIKPSWISRNAQNRLLKNSDSTIRKIAKSMFKDLAGGDREKLIMDYNVSSTVTGDPVKGKTVFRNACAVCHKLDEVGVDFAPDLHALSNQTKINLLTMILDPNSTIAAGYEGYTIETTDGGTFTGIIENENDSSLILKSAGGAVQTILKGNIKSMAPMSVSLMPEGLETSVSKDDMGDLLEYLKTIK</sequence>
<dbReference type="SUPFAM" id="SSF46626">
    <property type="entry name" value="Cytochrome c"/>
    <property type="match status" value="1"/>
</dbReference>
<dbReference type="InterPro" id="IPR009056">
    <property type="entry name" value="Cyt_c-like_dom"/>
</dbReference>
<dbReference type="InterPro" id="IPR055557">
    <property type="entry name" value="DUF7133"/>
</dbReference>
<dbReference type="SUPFAM" id="SSF50952">
    <property type="entry name" value="Soluble quinoprotein glucose dehydrogenase"/>
    <property type="match status" value="1"/>
</dbReference>
<dbReference type="InterPro" id="IPR013428">
    <property type="entry name" value="Membrane-bound_put_N"/>
</dbReference>
<dbReference type="Pfam" id="PF23500">
    <property type="entry name" value="DUF7133"/>
    <property type="match status" value="1"/>
</dbReference>
<dbReference type="InterPro" id="IPR011041">
    <property type="entry name" value="Quinoprot_gluc/sorb_DH_b-prop"/>
</dbReference>
<dbReference type="Gene3D" id="1.10.760.10">
    <property type="entry name" value="Cytochrome c-like domain"/>
    <property type="match status" value="1"/>
</dbReference>
<evidence type="ECO:0000256" key="1">
    <source>
        <dbReference type="ARBA" id="ARBA00022617"/>
    </source>
</evidence>
<dbReference type="Gene3D" id="2.120.10.30">
    <property type="entry name" value="TolB, C-terminal domain"/>
    <property type="match status" value="1"/>
</dbReference>
<keyword evidence="2 4" id="KW-0479">Metal-binding</keyword>
<dbReference type="OrthoDB" id="9808161at2"/>
<dbReference type="RefSeq" id="WP_089894838.1">
    <property type="nucleotide sequence ID" value="NZ_FNGV01000016.1"/>
</dbReference>
<dbReference type="GO" id="GO:0009055">
    <property type="term" value="F:electron transfer activity"/>
    <property type="evidence" value="ECO:0007669"/>
    <property type="project" value="InterPro"/>
</dbReference>
<name>A0A1G9WWV6_9FLAO</name>
<keyword evidence="3 4" id="KW-0408">Iron</keyword>
<gene>
    <name evidence="6" type="ORF">SAMN04488514_11692</name>
</gene>
<keyword evidence="7" id="KW-1185">Reference proteome</keyword>
<evidence type="ECO:0000313" key="6">
    <source>
        <dbReference type="EMBL" id="SDM88919.1"/>
    </source>
</evidence>
<dbReference type="SUPFAM" id="SSF48371">
    <property type="entry name" value="ARM repeat"/>
    <property type="match status" value="1"/>
</dbReference>
<reference evidence="6 7" key="1">
    <citation type="submission" date="2016-10" db="EMBL/GenBank/DDBJ databases">
        <authorList>
            <person name="de Groot N.N."/>
        </authorList>
    </citation>
    <scope>NUCLEOTIDE SEQUENCE [LARGE SCALE GENOMIC DNA]</scope>
    <source>
        <strain evidence="6 7">DSM 19886</strain>
    </source>
</reference>
<evidence type="ECO:0000256" key="2">
    <source>
        <dbReference type="ARBA" id="ARBA00022723"/>
    </source>
</evidence>
<dbReference type="InterPro" id="IPR011042">
    <property type="entry name" value="6-blade_b-propeller_TolB-like"/>
</dbReference>
<dbReference type="PANTHER" id="PTHR33546">
    <property type="entry name" value="LARGE, MULTIFUNCTIONAL SECRETED PROTEIN-RELATED"/>
    <property type="match status" value="1"/>
</dbReference>
<dbReference type="Proteomes" id="UP000199440">
    <property type="component" value="Unassembled WGS sequence"/>
</dbReference>
<dbReference type="InterPro" id="IPR011989">
    <property type="entry name" value="ARM-like"/>
</dbReference>
<dbReference type="GO" id="GO:0046872">
    <property type="term" value="F:metal ion binding"/>
    <property type="evidence" value="ECO:0007669"/>
    <property type="project" value="UniProtKB-KW"/>
</dbReference>
<dbReference type="Gene3D" id="1.25.10.10">
    <property type="entry name" value="Leucine-rich Repeat Variant"/>
    <property type="match status" value="1"/>
</dbReference>
<dbReference type="InterPro" id="IPR013427">
    <property type="entry name" value="Haem-bd_dom_put"/>
</dbReference>
<organism evidence="6 7">
    <name type="scientific">Kriegella aquimaris</name>
    <dbReference type="NCBI Taxonomy" id="192904"/>
    <lineage>
        <taxon>Bacteria</taxon>
        <taxon>Pseudomonadati</taxon>
        <taxon>Bacteroidota</taxon>
        <taxon>Flavobacteriia</taxon>
        <taxon>Flavobacteriales</taxon>
        <taxon>Flavobacteriaceae</taxon>
        <taxon>Kriegella</taxon>
    </lineage>
</organism>
<dbReference type="PROSITE" id="PS51007">
    <property type="entry name" value="CYTC"/>
    <property type="match status" value="1"/>
</dbReference>
<dbReference type="STRING" id="192904.SAMN04488514_11692"/>
<evidence type="ECO:0000256" key="4">
    <source>
        <dbReference type="PROSITE-ProRule" id="PRU00433"/>
    </source>
</evidence>
<keyword evidence="1 4" id="KW-0349">Heme</keyword>
<evidence type="ECO:0000259" key="5">
    <source>
        <dbReference type="PROSITE" id="PS51007"/>
    </source>
</evidence>
<protein>
    <submittedName>
        <fullName evidence="6">Putative membrane-bound dehydrogenase domain-containing protein</fullName>
    </submittedName>
</protein>
<dbReference type="EMBL" id="FNGV01000016">
    <property type="protein sequence ID" value="SDM88919.1"/>
    <property type="molecule type" value="Genomic_DNA"/>
</dbReference>
<dbReference type="NCBIfam" id="TIGR02603">
    <property type="entry name" value="CxxCH_TIGR02603"/>
    <property type="match status" value="1"/>
</dbReference>
<dbReference type="InterPro" id="IPR016024">
    <property type="entry name" value="ARM-type_fold"/>
</dbReference>
<dbReference type="AlphaFoldDB" id="A0A1G9WWV6"/>
<dbReference type="PANTHER" id="PTHR33546:SF1">
    <property type="entry name" value="LARGE, MULTIFUNCTIONAL SECRETED PROTEIN"/>
    <property type="match status" value="1"/>
</dbReference>
<dbReference type="GO" id="GO:0020037">
    <property type="term" value="F:heme binding"/>
    <property type="evidence" value="ECO:0007669"/>
    <property type="project" value="InterPro"/>
</dbReference>
<proteinExistence type="predicted"/>
<accession>A0A1G9WWV6</accession>